<organism evidence="4 5">
    <name type="scientific">Pseudoramibacter porci</name>
    <dbReference type="NCBI Taxonomy" id="2606631"/>
    <lineage>
        <taxon>Bacteria</taxon>
        <taxon>Bacillati</taxon>
        <taxon>Bacillota</taxon>
        <taxon>Clostridia</taxon>
        <taxon>Eubacteriales</taxon>
        <taxon>Eubacteriaceae</taxon>
        <taxon>Pseudoramibacter</taxon>
    </lineage>
</organism>
<accession>A0A7X2NHD0</accession>
<keyword evidence="5" id="KW-1185">Reference proteome</keyword>
<dbReference type="AlphaFoldDB" id="A0A7X2NHD0"/>
<dbReference type="SUPFAM" id="SSF52218">
    <property type="entry name" value="Flavoproteins"/>
    <property type="match status" value="1"/>
</dbReference>
<dbReference type="InterPro" id="IPR005025">
    <property type="entry name" value="FMN_Rdtase-like_dom"/>
</dbReference>
<evidence type="ECO:0000256" key="2">
    <source>
        <dbReference type="ARBA" id="ARBA00022643"/>
    </source>
</evidence>
<gene>
    <name evidence="4" type="ORF">FYJ52_08930</name>
</gene>
<evidence type="ECO:0000256" key="1">
    <source>
        <dbReference type="ARBA" id="ARBA00022630"/>
    </source>
</evidence>
<dbReference type="RefSeq" id="WP_154576885.1">
    <property type="nucleotide sequence ID" value="NZ_VUMO01000014.1"/>
</dbReference>
<dbReference type="Proteomes" id="UP000461754">
    <property type="component" value="Unassembled WGS sequence"/>
</dbReference>
<dbReference type="EMBL" id="VUMO01000014">
    <property type="protein sequence ID" value="MSS20519.1"/>
    <property type="molecule type" value="Genomic_DNA"/>
</dbReference>
<dbReference type="PANTHER" id="PTHR43278">
    <property type="entry name" value="NAD(P)H-DEPENDENT FMN-CONTAINING OXIDOREDUCTASE YWQN-RELATED"/>
    <property type="match status" value="1"/>
</dbReference>
<protein>
    <submittedName>
        <fullName evidence="4">Flavodoxin family protein</fullName>
    </submittedName>
</protein>
<name>A0A7X2NHD0_9FIRM</name>
<dbReference type="GO" id="GO:0016491">
    <property type="term" value="F:oxidoreductase activity"/>
    <property type="evidence" value="ECO:0007669"/>
    <property type="project" value="InterPro"/>
</dbReference>
<feature type="domain" description="NADPH-dependent FMN reductase-like" evidence="3">
    <location>
        <begin position="1"/>
        <end position="150"/>
    </location>
</feature>
<proteinExistence type="predicted"/>
<dbReference type="PANTHER" id="PTHR43278:SF4">
    <property type="entry name" value="NAD(P)H-DEPENDENT FMN-CONTAINING OXIDOREDUCTASE YWQN-RELATED"/>
    <property type="match status" value="1"/>
</dbReference>
<evidence type="ECO:0000313" key="5">
    <source>
        <dbReference type="Proteomes" id="UP000461754"/>
    </source>
</evidence>
<reference evidence="4 5" key="1">
    <citation type="submission" date="2019-08" db="EMBL/GenBank/DDBJ databases">
        <title>In-depth cultivation of the pig gut microbiome towards novel bacterial diversity and tailored functional studies.</title>
        <authorList>
            <person name="Wylensek D."/>
            <person name="Hitch T.C.A."/>
            <person name="Clavel T."/>
        </authorList>
    </citation>
    <scope>NUCLEOTIDE SEQUENCE [LARGE SCALE GENOMIC DNA]</scope>
    <source>
        <strain evidence="4 5">RF-744-FAT-4</strain>
    </source>
</reference>
<sequence>MNVLMINGSPDPKGCIHTAMTIAKEELAHRGIAAEELIVGNQAIRGCIGCRKCKTTGRCVFDDIVNATAPKLAAADGVILGTPVYFGTPNGTVLAFLQRLFYSCHLDLHMKVGASIVSCRRTGNSAVFEQMNQFFGISGMPTVPSTYWNDVHGYTADDVYADEEGVETIRNMAKNMAFLMQCIADGKAAHGLPDTPHAHHTNFIR</sequence>
<evidence type="ECO:0000259" key="3">
    <source>
        <dbReference type="Pfam" id="PF03358"/>
    </source>
</evidence>
<evidence type="ECO:0000313" key="4">
    <source>
        <dbReference type="EMBL" id="MSS20519.1"/>
    </source>
</evidence>
<dbReference type="Pfam" id="PF03358">
    <property type="entry name" value="FMN_red"/>
    <property type="match status" value="1"/>
</dbReference>
<dbReference type="InterPro" id="IPR029039">
    <property type="entry name" value="Flavoprotein-like_sf"/>
</dbReference>
<keyword evidence="2" id="KW-0288">FMN</keyword>
<dbReference type="InterPro" id="IPR051796">
    <property type="entry name" value="ISF_SsuE-like"/>
</dbReference>
<keyword evidence="1" id="KW-0285">Flavoprotein</keyword>
<comment type="caution">
    <text evidence="4">The sequence shown here is derived from an EMBL/GenBank/DDBJ whole genome shotgun (WGS) entry which is preliminary data.</text>
</comment>
<dbReference type="Gene3D" id="3.40.50.360">
    <property type="match status" value="1"/>
</dbReference>